<evidence type="ECO:0000313" key="1">
    <source>
        <dbReference type="EMBL" id="OQM77477.1"/>
    </source>
</evidence>
<dbReference type="Proteomes" id="UP000191905">
    <property type="component" value="Unassembled WGS sequence"/>
</dbReference>
<sequence>MCFSKLNFDMSTRKTPPGHVGQAAIMMPGFIAAESIRSGYNSQAGGRNSTGLAWHGLCQALTFECGRQVRLTTGKEARKKLHVSLHKVAKTGRLRVMEWGSSLTCI</sequence>
<name>A0A1V8RWB4_9HYPH</name>
<accession>A0A1V8RWB4</accession>
<reference evidence="1 2" key="1">
    <citation type="journal article" date="2016" name="Int. J. Syst. Evol. Microbiol.">
        <title>Pseudaminobacter manganicus sp. nov., isolated from sludge of a manganese mine.</title>
        <authorList>
            <person name="Li J."/>
            <person name="Huang J."/>
            <person name="Liao S."/>
            <person name="Wang G."/>
        </authorList>
    </citation>
    <scope>NUCLEOTIDE SEQUENCE [LARGE SCALE GENOMIC DNA]</scope>
    <source>
        <strain evidence="1 2">JH-7</strain>
    </source>
</reference>
<keyword evidence="2" id="KW-1185">Reference proteome</keyword>
<dbReference type="AlphaFoldDB" id="A0A1V8RWB4"/>
<comment type="caution">
    <text evidence="1">The sequence shown here is derived from an EMBL/GenBank/DDBJ whole genome shotgun (WGS) entry which is preliminary data.</text>
</comment>
<protein>
    <submittedName>
        <fullName evidence="1">Uncharacterized protein</fullName>
    </submittedName>
</protein>
<proteinExistence type="predicted"/>
<dbReference type="STRING" id="1873176.BFN67_01150"/>
<organism evidence="1 2">
    <name type="scientific">Manganibacter manganicus</name>
    <dbReference type="NCBI Taxonomy" id="1873176"/>
    <lineage>
        <taxon>Bacteria</taxon>
        <taxon>Pseudomonadati</taxon>
        <taxon>Pseudomonadota</taxon>
        <taxon>Alphaproteobacteria</taxon>
        <taxon>Hyphomicrobiales</taxon>
        <taxon>Phyllobacteriaceae</taxon>
        <taxon>Manganibacter</taxon>
    </lineage>
</organism>
<evidence type="ECO:0000313" key="2">
    <source>
        <dbReference type="Proteomes" id="UP000191905"/>
    </source>
</evidence>
<gene>
    <name evidence="1" type="ORF">BFN67_01150</name>
</gene>
<dbReference type="EMBL" id="MDET01000001">
    <property type="protein sequence ID" value="OQM77477.1"/>
    <property type="molecule type" value="Genomic_DNA"/>
</dbReference>